<evidence type="ECO:0000313" key="2">
    <source>
        <dbReference type="EMBL" id="KAL0851436.1"/>
    </source>
</evidence>
<feature type="chain" id="PRO_5044872813" evidence="1">
    <location>
        <begin position="20"/>
        <end position="230"/>
    </location>
</feature>
<keyword evidence="1" id="KW-0732">Signal</keyword>
<reference evidence="2 3" key="1">
    <citation type="submission" date="2024-06" db="EMBL/GenBank/DDBJ databases">
        <title>A chromosome-level genome assembly of beet webworm, Loxostege sticticalis.</title>
        <authorList>
            <person name="Zhang Y."/>
        </authorList>
    </citation>
    <scope>NUCLEOTIDE SEQUENCE [LARGE SCALE GENOMIC DNA]</scope>
    <source>
        <strain evidence="2">AQ028</strain>
        <tissue evidence="2">Male pupae</tissue>
    </source>
</reference>
<gene>
    <name evidence="2" type="ORF">ABMA28_007242</name>
</gene>
<dbReference type="Proteomes" id="UP001549921">
    <property type="component" value="Unassembled WGS sequence"/>
</dbReference>
<comment type="caution">
    <text evidence="2">The sequence shown here is derived from an EMBL/GenBank/DDBJ whole genome shotgun (WGS) entry which is preliminary data.</text>
</comment>
<accession>A0ABD0TQE8</accession>
<sequence>MIGISFCLAIFALLNPGQCVSSKMDFGNEETSVVTNSSKTEDEDVEVKHTIVVSTRLKNNNRRGIHGGGDGEAGVLSYNIGRNHKEDSGEVPVVAGYKSVETTQIRTPDSRHKAQIYPDALFVNRNIRDEYDVYPNVALTPSQWKPSSFFNNINWWQQDGRESFESRNYRPISNFKPNRKIGENAMKEFYCKKCRELSQKGCIQQRSNPQPWVEATTPKMKLDGKLAKLN</sequence>
<name>A0ABD0TQE8_LOXSC</name>
<organism evidence="2 3">
    <name type="scientific">Loxostege sticticalis</name>
    <name type="common">Beet webworm moth</name>
    <dbReference type="NCBI Taxonomy" id="481309"/>
    <lineage>
        <taxon>Eukaryota</taxon>
        <taxon>Metazoa</taxon>
        <taxon>Ecdysozoa</taxon>
        <taxon>Arthropoda</taxon>
        <taxon>Hexapoda</taxon>
        <taxon>Insecta</taxon>
        <taxon>Pterygota</taxon>
        <taxon>Neoptera</taxon>
        <taxon>Endopterygota</taxon>
        <taxon>Lepidoptera</taxon>
        <taxon>Glossata</taxon>
        <taxon>Ditrysia</taxon>
        <taxon>Pyraloidea</taxon>
        <taxon>Crambidae</taxon>
        <taxon>Pyraustinae</taxon>
        <taxon>Loxostege</taxon>
    </lineage>
</organism>
<evidence type="ECO:0000313" key="3">
    <source>
        <dbReference type="Proteomes" id="UP001549921"/>
    </source>
</evidence>
<dbReference type="AlphaFoldDB" id="A0ABD0TQE8"/>
<dbReference type="EMBL" id="JBEDNZ010000002">
    <property type="protein sequence ID" value="KAL0851436.1"/>
    <property type="molecule type" value="Genomic_DNA"/>
</dbReference>
<evidence type="ECO:0000256" key="1">
    <source>
        <dbReference type="SAM" id="SignalP"/>
    </source>
</evidence>
<feature type="signal peptide" evidence="1">
    <location>
        <begin position="1"/>
        <end position="19"/>
    </location>
</feature>
<proteinExistence type="predicted"/>
<protein>
    <submittedName>
        <fullName evidence="2">Uncharacterized protein</fullName>
    </submittedName>
</protein>